<dbReference type="InterPro" id="IPR024467">
    <property type="entry name" value="Xre/MbcA/ParS-like_toxin-bd"/>
</dbReference>
<gene>
    <name evidence="2" type="ORF">MBOT_35260</name>
</gene>
<evidence type="ECO:0000259" key="1">
    <source>
        <dbReference type="Pfam" id="PF09722"/>
    </source>
</evidence>
<dbReference type="EMBL" id="BLKW01000004">
    <property type="protein sequence ID" value="GFG76161.1"/>
    <property type="molecule type" value="Genomic_DNA"/>
</dbReference>
<reference evidence="2 3" key="1">
    <citation type="journal article" date="2019" name="Emerg. Microbes Infect.">
        <title>Comprehensive subspecies identification of 175 nontuberculous mycobacteria species based on 7547 genomic profiles.</title>
        <authorList>
            <person name="Matsumoto Y."/>
            <person name="Kinjo T."/>
            <person name="Motooka D."/>
            <person name="Nabeya D."/>
            <person name="Jung N."/>
            <person name="Uechi K."/>
            <person name="Horii T."/>
            <person name="Iida T."/>
            <person name="Fujita J."/>
            <person name="Nakamura S."/>
        </authorList>
    </citation>
    <scope>NUCLEOTIDE SEQUENCE [LARGE SCALE GENOMIC DNA]</scope>
    <source>
        <strain evidence="2 3">JCM 17322</strain>
    </source>
</reference>
<keyword evidence="3" id="KW-1185">Reference proteome</keyword>
<dbReference type="AlphaFoldDB" id="A0A7I9Y274"/>
<dbReference type="Pfam" id="PF09722">
    <property type="entry name" value="Xre_MbcA_ParS_C"/>
    <property type="match status" value="1"/>
</dbReference>
<proteinExistence type="predicted"/>
<evidence type="ECO:0000313" key="3">
    <source>
        <dbReference type="Proteomes" id="UP000465361"/>
    </source>
</evidence>
<comment type="caution">
    <text evidence="2">The sequence shown here is derived from an EMBL/GenBank/DDBJ whole genome shotgun (WGS) entry which is preliminary data.</text>
</comment>
<organism evidence="2 3">
    <name type="scientific">Mycobacterium botniense</name>
    <dbReference type="NCBI Taxonomy" id="84962"/>
    <lineage>
        <taxon>Bacteria</taxon>
        <taxon>Bacillati</taxon>
        <taxon>Actinomycetota</taxon>
        <taxon>Actinomycetes</taxon>
        <taxon>Mycobacteriales</taxon>
        <taxon>Mycobacteriaceae</taxon>
        <taxon>Mycobacterium</taxon>
    </lineage>
</organism>
<feature type="domain" description="Antitoxin Xre/MbcA/ParS-like toxin-binding" evidence="1">
    <location>
        <begin position="67"/>
        <end position="108"/>
    </location>
</feature>
<sequence>MVPVPTAEKVAALSRDVGSQRRLADLLGVNAAQVTRWRRGQGIDDLNAARVDLLELVMAHLLRLYAPEAAQRWLLGANPNLGGRRPVDLIRRGQTREVLDAIANERAGGFA</sequence>
<accession>A0A7I9Y274</accession>
<dbReference type="Proteomes" id="UP000465361">
    <property type="component" value="Unassembled WGS sequence"/>
</dbReference>
<protein>
    <recommendedName>
        <fullName evidence="1">Antitoxin Xre/MbcA/ParS-like toxin-binding domain-containing protein</fullName>
    </recommendedName>
</protein>
<evidence type="ECO:0000313" key="2">
    <source>
        <dbReference type="EMBL" id="GFG76161.1"/>
    </source>
</evidence>
<name>A0A7I9Y274_9MYCO</name>